<organism evidence="1 2">
    <name type="scientific">Lasiosphaeris hirsuta</name>
    <dbReference type="NCBI Taxonomy" id="260670"/>
    <lineage>
        <taxon>Eukaryota</taxon>
        <taxon>Fungi</taxon>
        <taxon>Dikarya</taxon>
        <taxon>Ascomycota</taxon>
        <taxon>Pezizomycotina</taxon>
        <taxon>Sordariomycetes</taxon>
        <taxon>Sordariomycetidae</taxon>
        <taxon>Sordariales</taxon>
        <taxon>Lasiosphaeriaceae</taxon>
        <taxon>Lasiosphaeris</taxon>
    </lineage>
</organism>
<evidence type="ECO:0000313" key="2">
    <source>
        <dbReference type="Proteomes" id="UP001172102"/>
    </source>
</evidence>
<sequence>MTSKTLSTSNLGQHRFQYQFWLNIVRALGCAALVGANDPPPKKANALIQALDTFDRRTGELTHQPEEHLGAPIWRHSLKHWSPSPPTGKPSNFISVAAQFGVSSYIKAKAAAVTGRLSLLQNSENLSLLEAAICGHVYYLFNSIGHGDIDMVYSFLLQETFRLEIGTLSALLGRLDTIRFLVDEGVKQHKHPSPNELLTRVDNNLELHISKLNHTRCPEISLSLAEVEKLLGFRGKIDRYKRRLGSKLQSVWSLAQPKQQEQAP</sequence>
<name>A0AA40ART3_9PEZI</name>
<proteinExistence type="predicted"/>
<accession>A0AA40ART3</accession>
<dbReference type="Proteomes" id="UP001172102">
    <property type="component" value="Unassembled WGS sequence"/>
</dbReference>
<evidence type="ECO:0000313" key="1">
    <source>
        <dbReference type="EMBL" id="KAK0720833.1"/>
    </source>
</evidence>
<dbReference type="EMBL" id="JAUKUA010000003">
    <property type="protein sequence ID" value="KAK0720833.1"/>
    <property type="molecule type" value="Genomic_DNA"/>
</dbReference>
<gene>
    <name evidence="1" type="ORF">B0H67DRAFT_204901</name>
</gene>
<comment type="caution">
    <text evidence="1">The sequence shown here is derived from an EMBL/GenBank/DDBJ whole genome shotgun (WGS) entry which is preliminary data.</text>
</comment>
<reference evidence="1" key="1">
    <citation type="submission" date="2023-06" db="EMBL/GenBank/DDBJ databases">
        <title>Genome-scale phylogeny and comparative genomics of the fungal order Sordariales.</title>
        <authorList>
            <consortium name="Lawrence Berkeley National Laboratory"/>
            <person name="Hensen N."/>
            <person name="Bonometti L."/>
            <person name="Westerberg I."/>
            <person name="Brannstrom I.O."/>
            <person name="Guillou S."/>
            <person name="Cros-Aarteil S."/>
            <person name="Calhoun S."/>
            <person name="Haridas S."/>
            <person name="Kuo A."/>
            <person name="Mondo S."/>
            <person name="Pangilinan J."/>
            <person name="Riley R."/>
            <person name="Labutti K."/>
            <person name="Andreopoulos B."/>
            <person name="Lipzen A."/>
            <person name="Chen C."/>
            <person name="Yanf M."/>
            <person name="Daum C."/>
            <person name="Ng V."/>
            <person name="Clum A."/>
            <person name="Steindorff A."/>
            <person name="Ohm R."/>
            <person name="Martin F."/>
            <person name="Silar P."/>
            <person name="Natvig D."/>
            <person name="Lalanne C."/>
            <person name="Gautier V."/>
            <person name="Ament-Velasquez S.L."/>
            <person name="Kruys A."/>
            <person name="Hutchinson M.I."/>
            <person name="Powell A.J."/>
            <person name="Barry K."/>
            <person name="Miller A.N."/>
            <person name="Grigoriev I.V."/>
            <person name="Debuchy R."/>
            <person name="Gladieux P."/>
            <person name="Thoren M.H."/>
            <person name="Johannesson H."/>
        </authorList>
    </citation>
    <scope>NUCLEOTIDE SEQUENCE</scope>
    <source>
        <strain evidence="1">SMH4607-1</strain>
    </source>
</reference>
<protein>
    <submittedName>
        <fullName evidence="1">Uncharacterized protein</fullName>
    </submittedName>
</protein>
<dbReference type="AlphaFoldDB" id="A0AA40ART3"/>
<keyword evidence="2" id="KW-1185">Reference proteome</keyword>